<dbReference type="GO" id="GO:0006412">
    <property type="term" value="P:translation"/>
    <property type="evidence" value="ECO:0007669"/>
    <property type="project" value="UniProtKB-UniRule"/>
</dbReference>
<keyword evidence="4 5" id="KW-0694">RNA-binding</keyword>
<evidence type="ECO:0000313" key="7">
    <source>
        <dbReference type="Proteomes" id="UP000241848"/>
    </source>
</evidence>
<dbReference type="HAMAP" id="MF_01363">
    <property type="entry name" value="Ribosomal_bL21"/>
    <property type="match status" value="1"/>
</dbReference>
<comment type="subunit">
    <text evidence="4">Part of the 50S ribosomal subunit. Contacts protein L20.</text>
</comment>
<keyword evidence="2 4" id="KW-0689">Ribosomal protein</keyword>
<proteinExistence type="inferred from homology"/>
<dbReference type="InterPro" id="IPR028909">
    <property type="entry name" value="bL21-like"/>
</dbReference>
<reference evidence="6 7" key="1">
    <citation type="journal article" date="2014" name="BMC Genomics">
        <title>Comparison of environmental and isolate Sulfobacillus genomes reveals diverse carbon, sulfur, nitrogen, and hydrogen metabolisms.</title>
        <authorList>
            <person name="Justice N.B."/>
            <person name="Norman A."/>
            <person name="Brown C.T."/>
            <person name="Singh A."/>
            <person name="Thomas B.C."/>
            <person name="Banfield J.F."/>
        </authorList>
    </citation>
    <scope>NUCLEOTIDE SEQUENCE [LARGE SCALE GENOMIC DNA]</scope>
    <source>
        <strain evidence="6">AMDSBA3</strain>
    </source>
</reference>
<evidence type="ECO:0000256" key="5">
    <source>
        <dbReference type="RuleBase" id="RU000562"/>
    </source>
</evidence>
<dbReference type="GO" id="GO:1990904">
    <property type="term" value="C:ribonucleoprotein complex"/>
    <property type="evidence" value="ECO:0007669"/>
    <property type="project" value="UniProtKB-KW"/>
</dbReference>
<name>A0A2T2WIJ7_9FIRM</name>
<keyword evidence="3 4" id="KW-0687">Ribonucleoprotein</keyword>
<dbReference type="InterPro" id="IPR001787">
    <property type="entry name" value="Ribosomal_bL21"/>
</dbReference>
<dbReference type="GO" id="GO:0005737">
    <property type="term" value="C:cytoplasm"/>
    <property type="evidence" value="ECO:0007669"/>
    <property type="project" value="UniProtKB-ARBA"/>
</dbReference>
<comment type="function">
    <text evidence="4 5">This protein binds to 23S rRNA in the presence of protein L20.</text>
</comment>
<dbReference type="Proteomes" id="UP000241848">
    <property type="component" value="Unassembled WGS sequence"/>
</dbReference>
<evidence type="ECO:0000256" key="1">
    <source>
        <dbReference type="ARBA" id="ARBA00008563"/>
    </source>
</evidence>
<dbReference type="SUPFAM" id="SSF141091">
    <property type="entry name" value="L21p-like"/>
    <property type="match status" value="1"/>
</dbReference>
<protein>
    <recommendedName>
        <fullName evidence="4">Large ribosomal subunit protein bL21</fullName>
    </recommendedName>
</protein>
<dbReference type="NCBIfam" id="TIGR00061">
    <property type="entry name" value="L21"/>
    <property type="match status" value="1"/>
</dbReference>
<keyword evidence="4 5" id="KW-0699">rRNA-binding</keyword>
<organism evidence="6 7">
    <name type="scientific">Sulfobacillus acidophilus</name>
    <dbReference type="NCBI Taxonomy" id="53633"/>
    <lineage>
        <taxon>Bacteria</taxon>
        <taxon>Bacillati</taxon>
        <taxon>Bacillota</taxon>
        <taxon>Clostridia</taxon>
        <taxon>Eubacteriales</taxon>
        <taxon>Clostridiales Family XVII. Incertae Sedis</taxon>
        <taxon>Sulfobacillus</taxon>
    </lineage>
</organism>
<gene>
    <name evidence="4 6" type="primary">rplU</name>
    <name evidence="6" type="ORF">C7B45_08150</name>
</gene>
<accession>A0A2T2WIJ7</accession>
<dbReference type="InterPro" id="IPR036164">
    <property type="entry name" value="bL21-like_sf"/>
</dbReference>
<dbReference type="AlphaFoldDB" id="A0A2T2WIJ7"/>
<evidence type="ECO:0000313" key="6">
    <source>
        <dbReference type="EMBL" id="PSR22071.1"/>
    </source>
</evidence>
<evidence type="ECO:0000256" key="2">
    <source>
        <dbReference type="ARBA" id="ARBA00022980"/>
    </source>
</evidence>
<dbReference type="GO" id="GO:0005840">
    <property type="term" value="C:ribosome"/>
    <property type="evidence" value="ECO:0007669"/>
    <property type="project" value="UniProtKB-KW"/>
</dbReference>
<comment type="similarity">
    <text evidence="1 4 5">Belongs to the bacterial ribosomal protein bL21 family.</text>
</comment>
<dbReference type="GO" id="GO:0019843">
    <property type="term" value="F:rRNA binding"/>
    <property type="evidence" value="ECO:0007669"/>
    <property type="project" value="UniProtKB-UniRule"/>
</dbReference>
<sequence length="105" mass="11984">MYAVIETGGKQYRVEPGQVLVVEKLAGQPGDELAFDNLLMVVGETEEPQIGTPYVNGVKVVGTVLAQERAKKILVFKYKPKSNYRRRRGHRQWQTRVRIDRIESV</sequence>
<dbReference type="PANTHER" id="PTHR21349">
    <property type="entry name" value="50S RIBOSOMAL PROTEIN L21"/>
    <property type="match status" value="1"/>
</dbReference>
<evidence type="ECO:0000256" key="4">
    <source>
        <dbReference type="HAMAP-Rule" id="MF_01363"/>
    </source>
</evidence>
<comment type="caution">
    <text evidence="6">The sequence shown here is derived from an EMBL/GenBank/DDBJ whole genome shotgun (WGS) entry which is preliminary data.</text>
</comment>
<dbReference type="EMBL" id="PXYV01000022">
    <property type="protein sequence ID" value="PSR22071.1"/>
    <property type="molecule type" value="Genomic_DNA"/>
</dbReference>
<dbReference type="PANTHER" id="PTHR21349:SF0">
    <property type="entry name" value="LARGE RIBOSOMAL SUBUNIT PROTEIN BL21M"/>
    <property type="match status" value="1"/>
</dbReference>
<evidence type="ECO:0000256" key="3">
    <source>
        <dbReference type="ARBA" id="ARBA00023274"/>
    </source>
</evidence>
<dbReference type="Pfam" id="PF00829">
    <property type="entry name" value="Ribosomal_L21p"/>
    <property type="match status" value="1"/>
</dbReference>
<dbReference type="GO" id="GO:0003735">
    <property type="term" value="F:structural constituent of ribosome"/>
    <property type="evidence" value="ECO:0007669"/>
    <property type="project" value="InterPro"/>
</dbReference>